<reference evidence="2 3" key="1">
    <citation type="submission" date="2007-01" db="EMBL/GenBank/DDBJ databases">
        <title>Draft genome sequence of Collinsella aerofaciens (ATCC 25986).</title>
        <authorList>
            <person name="Sudarsanam P."/>
            <person name="Ley R."/>
            <person name="Guruge J."/>
            <person name="Turnbaugh P.J."/>
            <person name="Mahowald M."/>
            <person name="Liep D."/>
            <person name="Gordon J."/>
        </authorList>
    </citation>
    <scope>NUCLEOTIDE SEQUENCE [LARGE SCALE GENOMIC DNA]</scope>
    <source>
        <strain evidence="3">ATCC 25986 / DSM 3979 / JCM 10188 / KCTC 3647 / NCTC 11838 / VPI 1003</strain>
    </source>
</reference>
<comment type="caution">
    <text evidence="2">The sequence shown here is derived from an EMBL/GenBank/DDBJ whole genome shotgun (WGS) entry which is preliminary data.</text>
</comment>
<dbReference type="EMBL" id="AAVN02000011">
    <property type="protein sequence ID" value="EBA38721.1"/>
    <property type="molecule type" value="Genomic_DNA"/>
</dbReference>
<dbReference type="AlphaFoldDB" id="A4ECI9"/>
<evidence type="ECO:0000256" key="1">
    <source>
        <dbReference type="SAM" id="MobiDB-lite"/>
    </source>
</evidence>
<organism evidence="2 3">
    <name type="scientific">Collinsella aerofaciens (strain ATCC 25986 / DSM 3979 / JCM 10188 / KCTC 3647 / NCTC 11838 / VPI 1003)</name>
    <dbReference type="NCBI Taxonomy" id="411903"/>
    <lineage>
        <taxon>Bacteria</taxon>
        <taxon>Bacillati</taxon>
        <taxon>Actinomycetota</taxon>
        <taxon>Coriobacteriia</taxon>
        <taxon>Coriobacteriales</taxon>
        <taxon>Coriobacteriaceae</taxon>
        <taxon>Collinsella</taxon>
    </lineage>
</organism>
<feature type="region of interest" description="Disordered" evidence="1">
    <location>
        <begin position="77"/>
        <end position="108"/>
    </location>
</feature>
<sequence length="108" mass="12201">MPWAQRNIGNLVTLIGQIHRQRRLGRARYAQQHDIGTRQIVATAPVIVLNEILHGLDTMEIAVIGPVNHARNALGRYTDERRQHGERGADQVDRTDMQHTQVIEHAGT</sequence>
<gene>
    <name evidence="2" type="ORF">COLAER_02173</name>
</gene>
<evidence type="ECO:0000313" key="3">
    <source>
        <dbReference type="Proteomes" id="UP000002979"/>
    </source>
</evidence>
<evidence type="ECO:0000313" key="2">
    <source>
        <dbReference type="EMBL" id="EBA38721.1"/>
    </source>
</evidence>
<protein>
    <submittedName>
        <fullName evidence="2">Uncharacterized protein</fullName>
    </submittedName>
</protein>
<proteinExistence type="predicted"/>
<name>A4ECI9_COLAA</name>
<accession>A4ECI9</accession>
<dbReference type="Proteomes" id="UP000002979">
    <property type="component" value="Unassembled WGS sequence"/>
</dbReference>
<feature type="compositionally biased region" description="Basic and acidic residues" evidence="1">
    <location>
        <begin position="77"/>
        <end position="97"/>
    </location>
</feature>
<reference evidence="2 3" key="2">
    <citation type="submission" date="2007-04" db="EMBL/GenBank/DDBJ databases">
        <authorList>
            <person name="Fulton L."/>
            <person name="Clifton S."/>
            <person name="Fulton B."/>
            <person name="Xu J."/>
            <person name="Minx P."/>
            <person name="Mardis E.R."/>
            <person name="Wilson R.K."/>
        </authorList>
    </citation>
    <scope>NUCLEOTIDE SEQUENCE [LARGE SCALE GENOMIC DNA]</scope>
    <source>
        <strain evidence="3">ATCC 25986 / DSM 3979 / JCM 10188 / KCTC 3647 / NCTC 11838 / VPI 1003</strain>
    </source>
</reference>